<dbReference type="UniPathway" id="UPA00051">
    <property type="reaction ID" value="UER00082"/>
</dbReference>
<evidence type="ECO:0000256" key="2">
    <source>
        <dbReference type="ARBA" id="ARBA00004681"/>
    </source>
</evidence>
<keyword evidence="8 14" id="KW-0479">Metal-binding</keyword>
<evidence type="ECO:0000313" key="19">
    <source>
        <dbReference type="Proteomes" id="UP000813824"/>
    </source>
</evidence>
<evidence type="ECO:0000256" key="1">
    <source>
        <dbReference type="ARBA" id="ARBA00002777"/>
    </source>
</evidence>
<dbReference type="GO" id="GO:0032259">
    <property type="term" value="P:methylation"/>
    <property type="evidence" value="ECO:0007669"/>
    <property type="project" value="UniProtKB-KW"/>
</dbReference>
<evidence type="ECO:0000256" key="10">
    <source>
        <dbReference type="ARBA" id="ARBA00023167"/>
    </source>
</evidence>
<reference evidence="18" key="1">
    <citation type="journal article" date="2021" name="New Phytol.">
        <title>Evolutionary innovations through gain and loss of genes in the ectomycorrhizal Boletales.</title>
        <authorList>
            <person name="Wu G."/>
            <person name="Miyauchi S."/>
            <person name="Morin E."/>
            <person name="Kuo A."/>
            <person name="Drula E."/>
            <person name="Varga T."/>
            <person name="Kohler A."/>
            <person name="Feng B."/>
            <person name="Cao Y."/>
            <person name="Lipzen A."/>
            <person name="Daum C."/>
            <person name="Hundley H."/>
            <person name="Pangilinan J."/>
            <person name="Johnson J."/>
            <person name="Barry K."/>
            <person name="LaButti K."/>
            <person name="Ng V."/>
            <person name="Ahrendt S."/>
            <person name="Min B."/>
            <person name="Choi I.G."/>
            <person name="Park H."/>
            <person name="Plett J.M."/>
            <person name="Magnuson J."/>
            <person name="Spatafora J.W."/>
            <person name="Nagy L.G."/>
            <person name="Henrissat B."/>
            <person name="Grigoriev I.V."/>
            <person name="Yang Z.L."/>
            <person name="Xu J."/>
            <person name="Martin F.M."/>
        </authorList>
    </citation>
    <scope>NUCLEOTIDE SEQUENCE</scope>
    <source>
        <strain evidence="18">KKN 215</strain>
    </source>
</reference>
<keyword evidence="10" id="KW-0486">Methionine biosynthesis</keyword>
<dbReference type="HAMAP" id="MF_00172">
    <property type="entry name" value="Meth_synth"/>
    <property type="match status" value="1"/>
</dbReference>
<feature type="binding site" evidence="13">
    <location>
        <position position="609"/>
    </location>
    <ligand>
        <name>L-methionine</name>
        <dbReference type="ChEBI" id="CHEBI:57844"/>
    </ligand>
</feature>
<dbReference type="Pfam" id="PF08267">
    <property type="entry name" value="Meth_synt_1"/>
    <property type="match status" value="1"/>
</dbReference>
<evidence type="ECO:0000256" key="6">
    <source>
        <dbReference type="ARBA" id="ARBA00022605"/>
    </source>
</evidence>
<dbReference type="EMBL" id="JAEVFJ010000003">
    <property type="protein sequence ID" value="KAH8105901.1"/>
    <property type="molecule type" value="Genomic_DNA"/>
</dbReference>
<dbReference type="CDD" id="cd03312">
    <property type="entry name" value="CIMS_N_terminal_like"/>
    <property type="match status" value="1"/>
</dbReference>
<gene>
    <name evidence="18" type="ORF">BXZ70DRAFT_917276</name>
</gene>
<name>A0A8K0UVJ8_9AGAR</name>
<dbReference type="NCBIfam" id="NF003556">
    <property type="entry name" value="PRK05222.1"/>
    <property type="match status" value="1"/>
</dbReference>
<sequence length="765" mass="84365">MVASSVLGFPRIGANREVKKAVEAYWAGKISADDLTKAAADVKKTNWTTIKAQGVDLVPSGDFSLYDHVLDHSAAFNVIPKRYTGHDLSPLDVYFAMGRGRQAAGVDVPASEMKKWFDSNYHFVVPEFAEDTDFKLVFNKALEEFNEAKAAGVVTRPVVLGPISFLYLGKAAKGSSAGFQPISLLPKLLPVYKQLLADLKAAGVEWVQIDEPILVLDAAQDYHTQFASVYAELAPISPKILLTSYYGRLDSNLSFVAKLPVAGLHIDLDRAPSQLDEVLAAIKPTNIVLSLGVVSGRNIWKTDLSAAIKLGQKAIDALGADRVIIATSSSLLHTPVTLAAETKLTAEQKDWFAFATEKAKEVATIASVLSGSQDAKVAEALEENKVSIAKRREFERTSDDAVRKRVAAITPDMWARKSPFSVRREIQQKALNLPKFATTTIGSFPQTKEIRTARAKLTKGEITEAEYDDFIKKEIESVVRFQEKIGLDLLVHGEPERNDMVQYFGERLNGFVFTQNGWVQSYGSRYVRPPIIVSDVSRPGPITIQWSSYAQSVTDKPMKGMLTGPVTILNWSFPRADVSREIQCKQLSLALRDEVVDLEKAGIKAVQVDEPALREGLPLRKADWDEYLGWSVSSFKLATAGVTDALQTHSHFCYSDFDDIFPSIQALDADVISIEASKSDLKLLNTFKQYGYSNQIGPGVYDIHSPRVPSEEEIKERIAAMLATLTDDLLVINPDCGLKTRGWKETEASLVNLVNAARWARKTYA</sequence>
<feature type="binding site" evidence="13">
    <location>
        <position position="19"/>
    </location>
    <ligand>
        <name>5-methyltetrahydropteroyltri-L-glutamate</name>
        <dbReference type="ChEBI" id="CHEBI:58207"/>
    </ligand>
</feature>
<evidence type="ECO:0000256" key="7">
    <source>
        <dbReference type="ARBA" id="ARBA00022679"/>
    </source>
</evidence>
<organism evidence="18 19">
    <name type="scientific">Cristinia sonorae</name>
    <dbReference type="NCBI Taxonomy" id="1940300"/>
    <lineage>
        <taxon>Eukaryota</taxon>
        <taxon>Fungi</taxon>
        <taxon>Dikarya</taxon>
        <taxon>Basidiomycota</taxon>
        <taxon>Agaricomycotina</taxon>
        <taxon>Agaricomycetes</taxon>
        <taxon>Agaricomycetidae</taxon>
        <taxon>Agaricales</taxon>
        <taxon>Pleurotineae</taxon>
        <taxon>Stephanosporaceae</taxon>
        <taxon>Cristinia</taxon>
    </lineage>
</organism>
<keyword evidence="9 14" id="KW-0862">Zinc</keyword>
<dbReference type="PANTHER" id="PTHR30519">
    <property type="entry name" value="5-METHYLTETRAHYDROPTEROYLTRIGLUTAMATE--HOMOCYSTEINE METHYLTRANSFERASE"/>
    <property type="match status" value="1"/>
</dbReference>
<keyword evidence="5" id="KW-0489">Methyltransferase</keyword>
<dbReference type="Gene3D" id="3.20.20.210">
    <property type="match status" value="2"/>
</dbReference>
<dbReference type="EC" id="2.1.1.14" evidence="4"/>
<feature type="domain" description="Cobalamin-independent methionine synthase MetE N-terminal" evidence="17">
    <location>
        <begin position="4"/>
        <end position="311"/>
    </location>
</feature>
<dbReference type="InterPro" id="IPR038071">
    <property type="entry name" value="UROD/MetE-like_sf"/>
</dbReference>
<dbReference type="AlphaFoldDB" id="A0A8K0UVJ8"/>
<feature type="binding site" evidence="13">
    <location>
        <position position="494"/>
    </location>
    <ligand>
        <name>L-methionine</name>
        <dbReference type="ChEBI" id="CHEBI:57844"/>
    </ligand>
</feature>
<feature type="binding site" evidence="13">
    <location>
        <begin position="441"/>
        <end position="443"/>
    </location>
    <ligand>
        <name>L-methionine</name>
        <dbReference type="ChEBI" id="CHEBI:57844"/>
    </ligand>
</feature>
<protein>
    <recommendedName>
        <fullName evidence="4">5-methyltetrahydropteroyltriglutamate--homocysteine S-methyltransferase</fullName>
        <ecNumber evidence="4">2.1.1.14</ecNumber>
    </recommendedName>
    <alternativeName>
        <fullName evidence="12">Cobalamin-independent methionine synthase</fullName>
    </alternativeName>
    <alternativeName>
        <fullName evidence="11">Methionine synthase, vitamin-B12 independent isozyme</fullName>
    </alternativeName>
</protein>
<comment type="pathway">
    <text evidence="2">Amino-acid biosynthesis; L-methionine biosynthesis via de novo pathway; L-methionine from L-homocysteine (MetE route): step 1/1.</text>
</comment>
<dbReference type="NCBIfam" id="TIGR01371">
    <property type="entry name" value="met_syn_B12ind"/>
    <property type="match status" value="1"/>
</dbReference>
<accession>A0A8K0UVJ8</accession>
<feature type="binding site" evidence="14">
    <location>
        <position position="653"/>
    </location>
    <ligand>
        <name>Zn(2+)</name>
        <dbReference type="ChEBI" id="CHEBI:29105"/>
        <label>1</label>
        <note>catalytic</note>
    </ligand>
</feature>
<evidence type="ECO:0000256" key="4">
    <source>
        <dbReference type="ARBA" id="ARBA00012034"/>
    </source>
</evidence>
<evidence type="ECO:0000256" key="8">
    <source>
        <dbReference type="ARBA" id="ARBA00022723"/>
    </source>
</evidence>
<dbReference type="GO" id="GO:0008270">
    <property type="term" value="F:zinc ion binding"/>
    <property type="evidence" value="ECO:0007669"/>
    <property type="project" value="InterPro"/>
</dbReference>
<dbReference type="InterPro" id="IPR013215">
    <property type="entry name" value="Cbl-indep_Met_Synth_N"/>
</dbReference>
<comment type="similarity">
    <text evidence="3">Belongs to the vitamin-B12 independent methionine synthase family.</text>
</comment>
<dbReference type="FunFam" id="3.20.20.210:FF:000003">
    <property type="entry name" value="5-methyltetrahydropteroyltriglutamate--homocysteine methyltransferase"/>
    <property type="match status" value="1"/>
</dbReference>
<dbReference type="InterPro" id="IPR002629">
    <property type="entry name" value="Met_Synth_C/arc"/>
</dbReference>
<feature type="binding site" evidence="14">
    <location>
        <position position="736"/>
    </location>
    <ligand>
        <name>Zn(2+)</name>
        <dbReference type="ChEBI" id="CHEBI:29105"/>
        <label>1</label>
        <note>catalytic</note>
    </ligand>
</feature>
<evidence type="ECO:0000256" key="3">
    <source>
        <dbReference type="ARBA" id="ARBA00009553"/>
    </source>
</evidence>
<dbReference type="InterPro" id="IPR006276">
    <property type="entry name" value="Cobalamin-indep_Met_synthase"/>
</dbReference>
<evidence type="ECO:0000259" key="16">
    <source>
        <dbReference type="Pfam" id="PF01717"/>
    </source>
</evidence>
<dbReference type="SUPFAM" id="SSF51726">
    <property type="entry name" value="UROD/MetE-like"/>
    <property type="match status" value="2"/>
</dbReference>
<dbReference type="CDD" id="cd03311">
    <property type="entry name" value="CIMS_C_terminal_like"/>
    <property type="match status" value="1"/>
</dbReference>
<dbReference type="Proteomes" id="UP000813824">
    <property type="component" value="Unassembled WGS sequence"/>
</dbReference>
<evidence type="ECO:0000256" key="13">
    <source>
        <dbReference type="PIRSR" id="PIRSR000382-1"/>
    </source>
</evidence>
<feature type="binding site" evidence="13">
    <location>
        <position position="609"/>
    </location>
    <ligand>
        <name>L-homocysteine</name>
        <dbReference type="ChEBI" id="CHEBI:58199"/>
    </ligand>
</feature>
<keyword evidence="6" id="KW-0028">Amino-acid biosynthesis</keyword>
<dbReference type="GO" id="GO:0003871">
    <property type="term" value="F:5-methyltetrahydropteroyltriglutamate-homocysteine S-methyltransferase activity"/>
    <property type="evidence" value="ECO:0007669"/>
    <property type="project" value="UniProtKB-EC"/>
</dbReference>
<feature type="binding site" evidence="13">
    <location>
        <position position="571"/>
    </location>
    <ligand>
        <name>5-methyltetrahydropteroyltri-L-glutamate</name>
        <dbReference type="ChEBI" id="CHEBI:58207"/>
    </ligand>
</feature>
<feature type="binding site" evidence="14">
    <location>
        <position position="675"/>
    </location>
    <ligand>
        <name>Zn(2+)</name>
        <dbReference type="ChEBI" id="CHEBI:29105"/>
        <label>1</label>
        <note>catalytic</note>
    </ligand>
</feature>
<evidence type="ECO:0000256" key="12">
    <source>
        <dbReference type="ARBA" id="ARBA00031314"/>
    </source>
</evidence>
<feature type="binding site" evidence="13">
    <location>
        <begin position="441"/>
        <end position="443"/>
    </location>
    <ligand>
        <name>L-homocysteine</name>
        <dbReference type="ChEBI" id="CHEBI:58199"/>
    </ligand>
</feature>
<evidence type="ECO:0000313" key="18">
    <source>
        <dbReference type="EMBL" id="KAH8105901.1"/>
    </source>
</evidence>
<evidence type="ECO:0000256" key="11">
    <source>
        <dbReference type="ARBA" id="ARBA00030765"/>
    </source>
</evidence>
<feature type="binding site" evidence="13">
    <location>
        <position position="120"/>
    </location>
    <ligand>
        <name>5-methyltetrahydropteroyltri-L-glutamate</name>
        <dbReference type="ChEBI" id="CHEBI:58207"/>
    </ligand>
</feature>
<evidence type="ECO:0000259" key="17">
    <source>
        <dbReference type="Pfam" id="PF08267"/>
    </source>
</evidence>
<comment type="caution">
    <text evidence="18">The sequence shown here is derived from an EMBL/GenBank/DDBJ whole genome shotgun (WGS) entry which is preliminary data.</text>
</comment>
<feature type="binding site" evidence="14">
    <location>
        <position position="651"/>
    </location>
    <ligand>
        <name>Zn(2+)</name>
        <dbReference type="ChEBI" id="CHEBI:29105"/>
        <label>1</label>
        <note>catalytic</note>
    </ligand>
</feature>
<feature type="domain" description="Cobalamin-independent methionine synthase MetE C-terminal/archaeal" evidence="16">
    <location>
        <begin position="436"/>
        <end position="758"/>
    </location>
</feature>
<keyword evidence="7" id="KW-0808">Transferase</keyword>
<dbReference type="PIRSF" id="PIRSF000382">
    <property type="entry name" value="MeTrfase_B12_ind"/>
    <property type="match status" value="1"/>
</dbReference>
<dbReference type="OrthoDB" id="1053771at2759"/>
<evidence type="ECO:0000256" key="14">
    <source>
        <dbReference type="PIRSR" id="PIRSR000382-2"/>
    </source>
</evidence>
<dbReference type="GO" id="GO:0009086">
    <property type="term" value="P:methionine biosynthetic process"/>
    <property type="evidence" value="ECO:0007669"/>
    <property type="project" value="UniProtKB-KW"/>
</dbReference>
<proteinExistence type="inferred from homology"/>
<keyword evidence="19" id="KW-1185">Reference proteome</keyword>
<evidence type="ECO:0000256" key="15">
    <source>
        <dbReference type="PIRSR" id="PIRSR000382-3"/>
    </source>
</evidence>
<comment type="function">
    <text evidence="1">Catalyzes the transfer of a methyl group from 5-methyltetrahydrofolate to homocysteine resulting in methionine formation.</text>
</comment>
<feature type="active site" description="Proton donor" evidence="15">
    <location>
        <position position="704"/>
    </location>
</feature>
<evidence type="ECO:0000256" key="9">
    <source>
        <dbReference type="ARBA" id="ARBA00022833"/>
    </source>
</evidence>
<comment type="cofactor">
    <cofactor evidence="14">
        <name>Zn(2+)</name>
        <dbReference type="ChEBI" id="CHEBI:29105"/>
    </cofactor>
    <text evidence="14">Binds 2 Zn(2+) ions per subunit.</text>
</comment>
<evidence type="ECO:0000256" key="5">
    <source>
        <dbReference type="ARBA" id="ARBA00022603"/>
    </source>
</evidence>
<dbReference type="Pfam" id="PF01717">
    <property type="entry name" value="Meth_synt_2"/>
    <property type="match status" value="1"/>
</dbReference>